<dbReference type="CDD" id="cd05325">
    <property type="entry name" value="carb_red_sniffer_like_SDR_c"/>
    <property type="match status" value="1"/>
</dbReference>
<evidence type="ECO:0000256" key="1">
    <source>
        <dbReference type="ARBA" id="ARBA00022857"/>
    </source>
</evidence>
<dbReference type="InterPro" id="IPR002347">
    <property type="entry name" value="SDR_fam"/>
</dbReference>
<proteinExistence type="inferred from homology"/>
<dbReference type="SUPFAM" id="SSF51735">
    <property type="entry name" value="NAD(P)-binding Rossmann-fold domains"/>
    <property type="match status" value="1"/>
</dbReference>
<organism evidence="4 5">
    <name type="scientific">Ditylenchus dipsaci</name>
    <dbReference type="NCBI Taxonomy" id="166011"/>
    <lineage>
        <taxon>Eukaryota</taxon>
        <taxon>Metazoa</taxon>
        <taxon>Ecdysozoa</taxon>
        <taxon>Nematoda</taxon>
        <taxon>Chromadorea</taxon>
        <taxon>Rhabditida</taxon>
        <taxon>Tylenchina</taxon>
        <taxon>Tylenchomorpha</taxon>
        <taxon>Sphaerularioidea</taxon>
        <taxon>Anguinidae</taxon>
        <taxon>Anguininae</taxon>
        <taxon>Ditylenchus</taxon>
    </lineage>
</organism>
<protein>
    <submittedName>
        <fullName evidence="5">C-factor</fullName>
    </submittedName>
</protein>
<evidence type="ECO:0000256" key="3">
    <source>
        <dbReference type="RuleBase" id="RU000363"/>
    </source>
</evidence>
<comment type="similarity">
    <text evidence="3">Belongs to the short-chain dehydrogenases/reductases (SDR) family.</text>
</comment>
<dbReference type="PRINTS" id="PR00080">
    <property type="entry name" value="SDRFAMILY"/>
</dbReference>
<dbReference type="Gene3D" id="3.40.50.720">
    <property type="entry name" value="NAD(P)-binding Rossmann-like Domain"/>
    <property type="match status" value="1"/>
</dbReference>
<dbReference type="Proteomes" id="UP000887574">
    <property type="component" value="Unplaced"/>
</dbReference>
<dbReference type="WBParaSite" id="jg15241">
    <property type="protein sequence ID" value="jg15241"/>
    <property type="gene ID" value="jg15241"/>
</dbReference>
<dbReference type="InterPro" id="IPR036291">
    <property type="entry name" value="NAD(P)-bd_dom_sf"/>
</dbReference>
<evidence type="ECO:0000313" key="5">
    <source>
        <dbReference type="WBParaSite" id="jg15241"/>
    </source>
</evidence>
<dbReference type="PANTHER" id="PTHR43544:SF7">
    <property type="entry name" value="NADB-LER2"/>
    <property type="match status" value="1"/>
</dbReference>
<accession>A0A915D2J7</accession>
<dbReference type="AlphaFoldDB" id="A0A915D2J7"/>
<sequence length="250" mass="27464">MSTTNKLSNILITGANRGIGLGLVVEFAKCPDIQHIFACCRQPKQALELEQLQKSHSSIQILELDVSNDKSIADACKQVTKTVPYLNLLINNAGICDQVEGVQVHKPDRDLFLRHFNVNTVGPVMVNGTFLPLLRNCLKVTSHPAIVINVSSEDGSISLCQGSYPLFSNNAAYGMSKAALNHYSKALAFDEKEVIWIALDPGWVRTDMGKRDHAPLSVEESCSETVKLVAELQKKDSGRYVHTNGKTVPY</sequence>
<name>A0A915D2J7_9BILA</name>
<dbReference type="PANTHER" id="PTHR43544">
    <property type="entry name" value="SHORT-CHAIN DEHYDROGENASE/REDUCTASE"/>
    <property type="match status" value="1"/>
</dbReference>
<keyword evidence="2" id="KW-0560">Oxidoreductase</keyword>
<reference evidence="5" key="1">
    <citation type="submission" date="2022-11" db="UniProtKB">
        <authorList>
            <consortium name="WormBaseParasite"/>
        </authorList>
    </citation>
    <scope>IDENTIFICATION</scope>
</reference>
<dbReference type="Pfam" id="PF00106">
    <property type="entry name" value="adh_short"/>
    <property type="match status" value="1"/>
</dbReference>
<dbReference type="InterPro" id="IPR051468">
    <property type="entry name" value="Fungal_SecMetab_SDRs"/>
</dbReference>
<evidence type="ECO:0000313" key="4">
    <source>
        <dbReference type="Proteomes" id="UP000887574"/>
    </source>
</evidence>
<keyword evidence="1" id="KW-0521">NADP</keyword>
<evidence type="ECO:0000256" key="2">
    <source>
        <dbReference type="ARBA" id="ARBA00023002"/>
    </source>
</evidence>
<dbReference type="PRINTS" id="PR00081">
    <property type="entry name" value="GDHRDH"/>
</dbReference>
<dbReference type="GO" id="GO:0016491">
    <property type="term" value="F:oxidoreductase activity"/>
    <property type="evidence" value="ECO:0007669"/>
    <property type="project" value="UniProtKB-KW"/>
</dbReference>
<dbReference type="GO" id="GO:0005737">
    <property type="term" value="C:cytoplasm"/>
    <property type="evidence" value="ECO:0007669"/>
    <property type="project" value="TreeGrafter"/>
</dbReference>
<keyword evidence="4" id="KW-1185">Reference proteome</keyword>